<protein>
    <submittedName>
        <fullName evidence="3">Uncharacterized protein</fullName>
    </submittedName>
</protein>
<accession>A0A0E0FJN8</accession>
<dbReference type="Gramene" id="ONIVA01G12620.1">
    <property type="protein sequence ID" value="ONIVA01G12620.1"/>
    <property type="gene ID" value="ONIVA01G12620"/>
</dbReference>
<evidence type="ECO:0000256" key="1">
    <source>
        <dbReference type="SAM" id="MobiDB-lite"/>
    </source>
</evidence>
<dbReference type="EnsemblPlants" id="ONIVA01G12620.1">
    <property type="protein sequence ID" value="ONIVA01G12620.1"/>
    <property type="gene ID" value="ONIVA01G12620"/>
</dbReference>
<evidence type="ECO:0000313" key="4">
    <source>
        <dbReference type="Proteomes" id="UP000006591"/>
    </source>
</evidence>
<feature type="signal peptide" evidence="2">
    <location>
        <begin position="1"/>
        <end position="28"/>
    </location>
</feature>
<keyword evidence="4" id="KW-1185">Reference proteome</keyword>
<evidence type="ECO:0000256" key="2">
    <source>
        <dbReference type="SAM" id="SignalP"/>
    </source>
</evidence>
<feature type="compositionally biased region" description="Pro residues" evidence="1">
    <location>
        <begin position="83"/>
        <end position="93"/>
    </location>
</feature>
<proteinExistence type="predicted"/>
<dbReference type="AlphaFoldDB" id="A0A0E0FJN8"/>
<reference evidence="3" key="1">
    <citation type="submission" date="2015-04" db="UniProtKB">
        <authorList>
            <consortium name="EnsemblPlants"/>
        </authorList>
    </citation>
    <scope>IDENTIFICATION</scope>
    <source>
        <strain evidence="3">SL10</strain>
    </source>
</reference>
<evidence type="ECO:0000313" key="3">
    <source>
        <dbReference type="EnsemblPlants" id="ONIVA01G12620.1"/>
    </source>
</evidence>
<feature type="compositionally biased region" description="Polar residues" evidence="1">
    <location>
        <begin position="110"/>
        <end position="120"/>
    </location>
</feature>
<dbReference type="HOGENOM" id="CLU_2053428_0_0_1"/>
<organism evidence="3">
    <name type="scientific">Oryza nivara</name>
    <name type="common">Indian wild rice</name>
    <name type="synonym">Oryza sativa f. spontanea</name>
    <dbReference type="NCBI Taxonomy" id="4536"/>
    <lineage>
        <taxon>Eukaryota</taxon>
        <taxon>Viridiplantae</taxon>
        <taxon>Streptophyta</taxon>
        <taxon>Embryophyta</taxon>
        <taxon>Tracheophyta</taxon>
        <taxon>Spermatophyta</taxon>
        <taxon>Magnoliopsida</taxon>
        <taxon>Liliopsida</taxon>
        <taxon>Poales</taxon>
        <taxon>Poaceae</taxon>
        <taxon>BOP clade</taxon>
        <taxon>Oryzoideae</taxon>
        <taxon>Oryzeae</taxon>
        <taxon>Oryzinae</taxon>
        <taxon>Oryza</taxon>
    </lineage>
</organism>
<feature type="region of interest" description="Disordered" evidence="1">
    <location>
        <begin position="52"/>
        <end position="120"/>
    </location>
</feature>
<feature type="chain" id="PRO_5002359454" evidence="2">
    <location>
        <begin position="29"/>
        <end position="120"/>
    </location>
</feature>
<sequence>MTMSHMDVQLAYSLLLYLLLEKVKTTSAAAPHFARSLWLDPSVHPLLAARHVSPGRAPRPRGGGGGGNLGGTDWKSAKWATGPTPPVPTPHGPVGPTRQPHADPQVARVKQTTQPGPRFI</sequence>
<keyword evidence="2" id="KW-0732">Signal</keyword>
<reference evidence="3" key="2">
    <citation type="submission" date="2018-04" db="EMBL/GenBank/DDBJ databases">
        <title>OnivRS2 (Oryza nivara Reference Sequence Version 2).</title>
        <authorList>
            <person name="Zhang J."/>
            <person name="Kudrna D."/>
            <person name="Lee S."/>
            <person name="Talag J."/>
            <person name="Rajasekar S."/>
            <person name="Welchert J."/>
            <person name="Hsing Y.-I."/>
            <person name="Wing R.A."/>
        </authorList>
    </citation>
    <scope>NUCLEOTIDE SEQUENCE [LARGE SCALE GENOMIC DNA]</scope>
</reference>
<dbReference type="Proteomes" id="UP000006591">
    <property type="component" value="Chromosome 1"/>
</dbReference>
<name>A0A0E0FJN8_ORYNI</name>
<feature type="compositionally biased region" description="Gly residues" evidence="1">
    <location>
        <begin position="61"/>
        <end position="70"/>
    </location>
</feature>